<reference evidence="5" key="1">
    <citation type="submission" date="2018-05" db="EMBL/GenBank/DDBJ databases">
        <title>Draft genome of Mucuna pruriens seed.</title>
        <authorList>
            <person name="Nnadi N.E."/>
            <person name="Vos R."/>
            <person name="Hasami M.H."/>
            <person name="Devisetty U.K."/>
            <person name="Aguiy J.C."/>
        </authorList>
    </citation>
    <scope>NUCLEOTIDE SEQUENCE [LARGE SCALE GENOMIC DNA]</scope>
    <source>
        <strain evidence="5">JCA_2017</strain>
    </source>
</reference>
<gene>
    <name evidence="5" type="primary">CHUP1</name>
    <name evidence="5" type="ORF">CR513_37900</name>
</gene>
<feature type="coiled-coil region" evidence="2">
    <location>
        <begin position="93"/>
        <end position="154"/>
    </location>
</feature>
<feature type="coiled-coil region" evidence="2">
    <location>
        <begin position="226"/>
        <end position="302"/>
    </location>
</feature>
<feature type="non-terminal residue" evidence="5">
    <location>
        <position position="1"/>
    </location>
</feature>
<dbReference type="Proteomes" id="UP000257109">
    <property type="component" value="Unassembled WGS sequence"/>
</dbReference>
<dbReference type="EMBL" id="QJKJ01007937">
    <property type="protein sequence ID" value="RDX81419.1"/>
    <property type="molecule type" value="Genomic_DNA"/>
</dbReference>
<dbReference type="AlphaFoldDB" id="A0A371FSU4"/>
<organism evidence="5 6">
    <name type="scientific">Mucuna pruriens</name>
    <name type="common">Velvet bean</name>
    <name type="synonym">Dolichos pruriens</name>
    <dbReference type="NCBI Taxonomy" id="157652"/>
    <lineage>
        <taxon>Eukaryota</taxon>
        <taxon>Viridiplantae</taxon>
        <taxon>Streptophyta</taxon>
        <taxon>Embryophyta</taxon>
        <taxon>Tracheophyta</taxon>
        <taxon>Spermatophyta</taxon>
        <taxon>Magnoliopsida</taxon>
        <taxon>eudicotyledons</taxon>
        <taxon>Gunneridae</taxon>
        <taxon>Pentapetalae</taxon>
        <taxon>rosids</taxon>
        <taxon>fabids</taxon>
        <taxon>Fabales</taxon>
        <taxon>Fabaceae</taxon>
        <taxon>Papilionoideae</taxon>
        <taxon>50 kb inversion clade</taxon>
        <taxon>NPAAA clade</taxon>
        <taxon>indigoferoid/millettioid clade</taxon>
        <taxon>Phaseoleae</taxon>
        <taxon>Mucuna</taxon>
    </lineage>
</organism>
<feature type="chain" id="PRO_5016736724" evidence="4">
    <location>
        <begin position="16"/>
        <end position="538"/>
    </location>
</feature>
<keyword evidence="6" id="KW-1185">Reference proteome</keyword>
<feature type="region of interest" description="Disordered" evidence="3">
    <location>
        <begin position="338"/>
        <end position="389"/>
    </location>
</feature>
<name>A0A371FSU4_MUCPR</name>
<accession>A0A371FSU4</accession>
<proteinExistence type="predicted"/>
<evidence type="ECO:0000313" key="5">
    <source>
        <dbReference type="EMBL" id="RDX81419.1"/>
    </source>
</evidence>
<dbReference type="STRING" id="157652.A0A371FSU4"/>
<dbReference type="GO" id="GO:0072699">
    <property type="term" value="P:protein localization to cortical microtubule cytoskeleton"/>
    <property type="evidence" value="ECO:0007669"/>
    <property type="project" value="TreeGrafter"/>
</dbReference>
<sequence length="538" mass="61504">MIIRVSFMVVASVAALKISQTKTNSTTKRNGSDGSHLEQEFEERENSTANSNHVIQNKAKQINFEMPQNLLTGEFKDLELLIGGEKMHNVTKKEVLQKLVESYKQREVNLERKLLELNGMREEQSAIAQMQKQLEEKTKRLDFLKMTVASLKSESKVIREKIKEDYLSRKQLDIAKKMVKEMERKKDVNGSPVRDQILMLQEQVTEFRKYNSSGRNDIANKKLKGVQDMEVEVLQLKRRNKELELEKREMGIKLATAQARIRTEEEVGTRIKEEITGLRHVHEELSEQVERLQSDKFDMIQELVYQRWLCTLLRFEVKDHQKQSRKVSRRYCSQNPNKELCGKKHSSASDPELESVSSNATLDDSDEIETSTFGSSSSSQCSSDSMKMKRPWKTEDCSNKISSQGRNFSSSFFMSMVTSDVSESRNANSTSKTIESPIMPKIKRVSFSDSVKLSTHQDMPVSEPEVVENAVDNKETRFGQIVALTSSVVSSTNIDSIEKNEGAKNKIGHSDGVFSCNVPVSRKDDRFKTILLQLVLFF</sequence>
<evidence type="ECO:0000256" key="3">
    <source>
        <dbReference type="SAM" id="MobiDB-lite"/>
    </source>
</evidence>
<dbReference type="PANTHER" id="PTHR31342:SF35">
    <property type="entry name" value="PROTEIN CHUP1, CHLOROPLASTIC-LIKE"/>
    <property type="match status" value="1"/>
</dbReference>
<comment type="caution">
    <text evidence="5">The sequence shown here is derived from an EMBL/GenBank/DDBJ whole genome shotgun (WGS) entry which is preliminary data.</text>
</comment>
<protein>
    <submittedName>
        <fullName evidence="5">Protein CHUP1, chloroplastic</fullName>
    </submittedName>
</protein>
<feature type="signal peptide" evidence="4">
    <location>
        <begin position="1"/>
        <end position="15"/>
    </location>
</feature>
<evidence type="ECO:0000256" key="4">
    <source>
        <dbReference type="SAM" id="SignalP"/>
    </source>
</evidence>
<evidence type="ECO:0000256" key="2">
    <source>
        <dbReference type="SAM" id="Coils"/>
    </source>
</evidence>
<dbReference type="OrthoDB" id="1926437at2759"/>
<dbReference type="InterPro" id="IPR040265">
    <property type="entry name" value="CHUP1/IPGA1-like"/>
</dbReference>
<feature type="compositionally biased region" description="Low complexity" evidence="3">
    <location>
        <begin position="371"/>
        <end position="385"/>
    </location>
</feature>
<keyword evidence="4" id="KW-0732">Signal</keyword>
<evidence type="ECO:0000313" key="6">
    <source>
        <dbReference type="Proteomes" id="UP000257109"/>
    </source>
</evidence>
<evidence type="ECO:0000256" key="1">
    <source>
        <dbReference type="ARBA" id="ARBA00023054"/>
    </source>
</evidence>
<dbReference type="PANTHER" id="PTHR31342">
    <property type="entry name" value="PROTEIN CHUP1, CHLOROPLASTIC"/>
    <property type="match status" value="1"/>
</dbReference>
<keyword evidence="1 2" id="KW-0175">Coiled coil</keyword>
<dbReference type="GO" id="GO:0055028">
    <property type="term" value="C:cortical microtubule"/>
    <property type="evidence" value="ECO:0007669"/>
    <property type="project" value="TreeGrafter"/>
</dbReference>